<evidence type="ECO:0000313" key="2">
    <source>
        <dbReference type="Proteomes" id="UP000298433"/>
    </source>
</evidence>
<dbReference type="Gene3D" id="1.10.260.40">
    <property type="entry name" value="lambda repressor-like DNA-binding domains"/>
    <property type="match status" value="1"/>
</dbReference>
<sequence>MNETRLEENASGDERARYELARKLNLLLDAFAAERGNALTYKEIAAVLDARGVRLSRARWSYMLSGSGYLVTDESLLRGLAEYFDVDPEYLLGGPGVPEPERVIAMNEMIIAIRAAKVKNFAARTLGEVSPPTLRAITELLNQVIGEADDEDPEVD</sequence>
<keyword evidence="2" id="KW-1185">Reference proteome</keyword>
<name>A0A4R8XSI3_9MICO</name>
<accession>A0A4R8XSI3</accession>
<reference evidence="1 2" key="1">
    <citation type="submission" date="2019-03" db="EMBL/GenBank/DDBJ databases">
        <title>Genomics of glacier-inhabiting Cryobacterium strains.</title>
        <authorList>
            <person name="Liu Q."/>
            <person name="Xin Y.-H."/>
        </authorList>
    </citation>
    <scope>NUCLEOTIDE SEQUENCE [LARGE SCALE GENOMIC DNA]</scope>
    <source>
        <strain evidence="1 2">TMT2-48-2</strain>
    </source>
</reference>
<dbReference type="Proteomes" id="UP000298433">
    <property type="component" value="Unassembled WGS sequence"/>
</dbReference>
<proteinExistence type="predicted"/>
<gene>
    <name evidence="1" type="ORF">E3T23_05180</name>
</gene>
<comment type="caution">
    <text evidence="1">The sequence shown here is derived from an EMBL/GenBank/DDBJ whole genome shotgun (WGS) entry which is preliminary data.</text>
</comment>
<protein>
    <submittedName>
        <fullName evidence="1">Uncharacterized protein</fullName>
    </submittedName>
</protein>
<dbReference type="RefSeq" id="WP_134369331.1">
    <property type="nucleotide sequence ID" value="NZ_SOGN01000027.1"/>
</dbReference>
<dbReference type="InterPro" id="IPR010982">
    <property type="entry name" value="Lambda_DNA-bd_dom_sf"/>
</dbReference>
<dbReference type="GO" id="GO:0003677">
    <property type="term" value="F:DNA binding"/>
    <property type="evidence" value="ECO:0007669"/>
    <property type="project" value="InterPro"/>
</dbReference>
<evidence type="ECO:0000313" key="1">
    <source>
        <dbReference type="EMBL" id="TFC82071.1"/>
    </source>
</evidence>
<organism evidence="1 2">
    <name type="scientific">Cryobacterium cheniae</name>
    <dbReference type="NCBI Taxonomy" id="1259262"/>
    <lineage>
        <taxon>Bacteria</taxon>
        <taxon>Bacillati</taxon>
        <taxon>Actinomycetota</taxon>
        <taxon>Actinomycetes</taxon>
        <taxon>Micrococcales</taxon>
        <taxon>Microbacteriaceae</taxon>
        <taxon>Cryobacterium</taxon>
    </lineage>
</organism>
<dbReference type="OrthoDB" id="3724431at2"/>
<dbReference type="AlphaFoldDB" id="A0A4R8XSI3"/>
<dbReference type="EMBL" id="SOGN01000027">
    <property type="protein sequence ID" value="TFC82071.1"/>
    <property type="molecule type" value="Genomic_DNA"/>
</dbReference>